<feature type="region of interest" description="Disordered" evidence="1">
    <location>
        <begin position="1"/>
        <end position="22"/>
    </location>
</feature>
<dbReference type="AlphaFoldDB" id="I0USC9"/>
<accession>I0USC9</accession>
<comment type="caution">
    <text evidence="2">The sequence shown here is derived from an EMBL/GenBank/DDBJ whole genome shotgun (WGS) entry which is preliminary data.</text>
</comment>
<sequence length="47" mass="5330">MPVRAGNQRRAGIAAPPATQIHSPRIRHYMYAPSERNYEFPKPSDPP</sequence>
<organism evidence="2 3">
    <name type="scientific">Rothia aeria F0474</name>
    <dbReference type="NCBI Taxonomy" id="1125724"/>
    <lineage>
        <taxon>Bacteria</taxon>
        <taxon>Bacillati</taxon>
        <taxon>Actinomycetota</taxon>
        <taxon>Actinomycetes</taxon>
        <taxon>Micrococcales</taxon>
        <taxon>Micrococcaceae</taxon>
        <taxon>Rothia</taxon>
    </lineage>
</organism>
<evidence type="ECO:0000313" key="2">
    <source>
        <dbReference type="EMBL" id="EID50782.1"/>
    </source>
</evidence>
<evidence type="ECO:0000256" key="1">
    <source>
        <dbReference type="SAM" id="MobiDB-lite"/>
    </source>
</evidence>
<dbReference type="EMBL" id="AJJQ01000036">
    <property type="protein sequence ID" value="EID50782.1"/>
    <property type="molecule type" value="Genomic_DNA"/>
</dbReference>
<reference evidence="2" key="1">
    <citation type="submission" date="2012-03" db="EMBL/GenBank/DDBJ databases">
        <authorList>
            <person name="Durkin A.S."/>
            <person name="McCorrison J."/>
            <person name="Torralba M."/>
            <person name="Gillis M."/>
            <person name="Methe B."/>
            <person name="Sutton G."/>
            <person name="Nelson K.E."/>
        </authorList>
    </citation>
    <scope>NUCLEOTIDE SEQUENCE [LARGE SCALE GENOMIC DNA]</scope>
    <source>
        <strain evidence="2">F0474</strain>
    </source>
</reference>
<dbReference type="Proteomes" id="UP000004863">
    <property type="component" value="Unassembled WGS sequence"/>
</dbReference>
<evidence type="ECO:0000313" key="3">
    <source>
        <dbReference type="Proteomes" id="UP000004863"/>
    </source>
</evidence>
<name>I0USC9_9MICC</name>
<protein>
    <submittedName>
        <fullName evidence="2">Uncharacterized protein</fullName>
    </submittedName>
</protein>
<proteinExistence type="predicted"/>
<gene>
    <name evidence="2" type="ORF">HMPREF1324_0138</name>
</gene>
<keyword evidence="3" id="KW-1185">Reference proteome</keyword>